<sequence>MPRTDHALPGRTRLAVRPRTRRPRLPRLPGVALTVAAVALGTGVAGLAGEAAASAASPACQVSWRTSSWPGGFTADVAVTSASTVHGWTLAWTWPAGQHATQSWSSTVTESGPTATATSAAWNADIPAGGSVSFGFQGTWSGSNPAPAAFTLNGVACGGGSGTPTSPSQTPTVTATPTPTVTPTPTPTPTSTPTSTPTTPPATGCGGAAFCDGLESQTGTTPSGPWTVVTPDCSGAGRASIDSSVAHGGSRSLRVDGAAGYCNHLFVQAQAPVSSVSPVFVRFWVRHSTAQPTSHTTFLAMNDAADGDRDLRMGGQNGALQWNRESDDATLPAQSPVGVAQSTPLPTGTWHCVEAEVDGSAGALTTWLDGSVVRGLVADRTPTADVDSQWDNRTWTPRLTDLRLGWESYGEGADTLWFDDVAVSAQRVGC</sequence>
<reference evidence="7 8" key="1">
    <citation type="submission" date="2023-06" db="EMBL/GenBank/DDBJ databases">
        <title>Cellulomonas sp. MW4 Whole genome sequence.</title>
        <authorList>
            <person name="Park S."/>
        </authorList>
    </citation>
    <scope>NUCLEOTIDE SEQUENCE [LARGE SCALE GENOMIC DNA]</scope>
    <source>
        <strain evidence="7 8">MW4</strain>
    </source>
</reference>
<dbReference type="Proteomes" id="UP001529338">
    <property type="component" value="Unassembled WGS sequence"/>
</dbReference>
<dbReference type="Gene3D" id="2.60.40.290">
    <property type="match status" value="1"/>
</dbReference>
<dbReference type="Pfam" id="PF21340">
    <property type="entry name" value="Polysacc_lyase-like"/>
    <property type="match status" value="1"/>
</dbReference>
<keyword evidence="4" id="KW-0119">Carbohydrate metabolism</keyword>
<dbReference type="InterPro" id="IPR008965">
    <property type="entry name" value="CBM2/CBM3_carb-bd_dom_sf"/>
</dbReference>
<keyword evidence="3" id="KW-0326">Glycosidase</keyword>
<dbReference type="PROSITE" id="PS51173">
    <property type="entry name" value="CBM2"/>
    <property type="match status" value="1"/>
</dbReference>
<keyword evidence="2" id="KW-0136">Cellulose degradation</keyword>
<feature type="compositionally biased region" description="Low complexity" evidence="5">
    <location>
        <begin position="163"/>
        <end position="179"/>
    </location>
</feature>
<feature type="compositionally biased region" description="Low complexity" evidence="5">
    <location>
        <begin position="191"/>
        <end position="203"/>
    </location>
</feature>
<dbReference type="InterPro" id="IPR001919">
    <property type="entry name" value="CBD2"/>
</dbReference>
<comment type="caution">
    <text evidence="7">The sequence shown here is derived from an EMBL/GenBank/DDBJ whole genome shotgun (WGS) entry which is preliminary data.</text>
</comment>
<accession>A0ABT7SER4</accession>
<dbReference type="EMBL" id="JAUCGQ010000001">
    <property type="protein sequence ID" value="MDM7854681.1"/>
    <property type="molecule type" value="Genomic_DNA"/>
</dbReference>
<protein>
    <submittedName>
        <fullName evidence="7">Cellulose-binding domain-containing protein</fullName>
    </submittedName>
</protein>
<evidence type="ECO:0000256" key="5">
    <source>
        <dbReference type="SAM" id="MobiDB-lite"/>
    </source>
</evidence>
<dbReference type="Pfam" id="PF00553">
    <property type="entry name" value="CBM_2"/>
    <property type="match status" value="1"/>
</dbReference>
<feature type="compositionally biased region" description="Polar residues" evidence="5">
    <location>
        <begin position="215"/>
        <end position="224"/>
    </location>
</feature>
<dbReference type="InterPro" id="IPR048955">
    <property type="entry name" value="Cip1-like_core"/>
</dbReference>
<dbReference type="Gene3D" id="2.60.120.200">
    <property type="match status" value="1"/>
</dbReference>
<evidence type="ECO:0000256" key="1">
    <source>
        <dbReference type="ARBA" id="ARBA00022801"/>
    </source>
</evidence>
<evidence type="ECO:0000256" key="2">
    <source>
        <dbReference type="ARBA" id="ARBA00023001"/>
    </source>
</evidence>
<feature type="region of interest" description="Disordered" evidence="5">
    <location>
        <begin position="160"/>
        <end position="226"/>
    </location>
</feature>
<organism evidence="7 8">
    <name type="scientific">Cellulomonas alba</name>
    <dbReference type="NCBI Taxonomy" id="3053467"/>
    <lineage>
        <taxon>Bacteria</taxon>
        <taxon>Bacillati</taxon>
        <taxon>Actinomycetota</taxon>
        <taxon>Actinomycetes</taxon>
        <taxon>Micrococcales</taxon>
        <taxon>Cellulomonadaceae</taxon>
        <taxon>Cellulomonas</taxon>
    </lineage>
</organism>
<name>A0ABT7SER4_9CELL</name>
<evidence type="ECO:0000313" key="7">
    <source>
        <dbReference type="EMBL" id="MDM7854681.1"/>
    </source>
</evidence>
<evidence type="ECO:0000259" key="6">
    <source>
        <dbReference type="PROSITE" id="PS51173"/>
    </source>
</evidence>
<dbReference type="SUPFAM" id="SSF49384">
    <property type="entry name" value="Carbohydrate-binding domain"/>
    <property type="match status" value="1"/>
</dbReference>
<keyword evidence="4" id="KW-0624">Polysaccharide degradation</keyword>
<dbReference type="RefSeq" id="WP_289454463.1">
    <property type="nucleotide sequence ID" value="NZ_JAUCGQ010000001.1"/>
</dbReference>
<dbReference type="PROSITE" id="PS00561">
    <property type="entry name" value="CBM2_A"/>
    <property type="match status" value="1"/>
</dbReference>
<evidence type="ECO:0000256" key="4">
    <source>
        <dbReference type="ARBA" id="ARBA00023326"/>
    </source>
</evidence>
<dbReference type="SMART" id="SM00637">
    <property type="entry name" value="CBD_II"/>
    <property type="match status" value="1"/>
</dbReference>
<gene>
    <name evidence="7" type="ORF">QRT04_07040</name>
</gene>
<dbReference type="InterPro" id="IPR012291">
    <property type="entry name" value="CBM2_carb-bd_dom_sf"/>
</dbReference>
<keyword evidence="1" id="KW-0378">Hydrolase</keyword>
<dbReference type="SUPFAM" id="SSF49899">
    <property type="entry name" value="Concanavalin A-like lectins/glucanases"/>
    <property type="match status" value="1"/>
</dbReference>
<evidence type="ECO:0000313" key="8">
    <source>
        <dbReference type="Proteomes" id="UP001529338"/>
    </source>
</evidence>
<proteinExistence type="predicted"/>
<feature type="domain" description="CBM2" evidence="6">
    <location>
        <begin position="53"/>
        <end position="160"/>
    </location>
</feature>
<dbReference type="InterPro" id="IPR013320">
    <property type="entry name" value="ConA-like_dom_sf"/>
</dbReference>
<dbReference type="InterPro" id="IPR018366">
    <property type="entry name" value="CBM2_CS"/>
</dbReference>
<feature type="compositionally biased region" description="Pro residues" evidence="5">
    <location>
        <begin position="180"/>
        <end position="190"/>
    </location>
</feature>
<keyword evidence="8" id="KW-1185">Reference proteome</keyword>
<evidence type="ECO:0000256" key="3">
    <source>
        <dbReference type="ARBA" id="ARBA00023295"/>
    </source>
</evidence>